<accession>A0A7N2R8V3</accession>
<dbReference type="InParanoid" id="A0A7N2R8V3"/>
<dbReference type="PANTHER" id="PTHR35496:SF20">
    <property type="entry name" value="2S SEED STORAGE PROTEIN 1-RELATED"/>
    <property type="match status" value="1"/>
</dbReference>
<evidence type="ECO:0000313" key="7">
    <source>
        <dbReference type="Proteomes" id="UP000594261"/>
    </source>
</evidence>
<reference evidence="6 7" key="1">
    <citation type="journal article" date="2016" name="G3 (Bethesda)">
        <title>First Draft Assembly and Annotation of the Genome of a California Endemic Oak Quercus lobata Nee (Fagaceae).</title>
        <authorList>
            <person name="Sork V.L."/>
            <person name="Fitz-Gibbon S.T."/>
            <person name="Puiu D."/>
            <person name="Crepeau M."/>
            <person name="Gugger P.F."/>
            <person name="Sherman R."/>
            <person name="Stevens K."/>
            <person name="Langley C.H."/>
            <person name="Pellegrini M."/>
            <person name="Salzberg S.L."/>
        </authorList>
    </citation>
    <scope>NUCLEOTIDE SEQUENCE [LARGE SCALE GENOMIC DNA]</scope>
    <source>
        <strain evidence="6 7">cv. SW786</strain>
    </source>
</reference>
<organism evidence="6 7">
    <name type="scientific">Quercus lobata</name>
    <name type="common">Valley oak</name>
    <dbReference type="NCBI Taxonomy" id="97700"/>
    <lineage>
        <taxon>Eukaryota</taxon>
        <taxon>Viridiplantae</taxon>
        <taxon>Streptophyta</taxon>
        <taxon>Embryophyta</taxon>
        <taxon>Tracheophyta</taxon>
        <taxon>Spermatophyta</taxon>
        <taxon>Magnoliopsida</taxon>
        <taxon>eudicotyledons</taxon>
        <taxon>Gunneridae</taxon>
        <taxon>Pentapetalae</taxon>
        <taxon>rosids</taxon>
        <taxon>fabids</taxon>
        <taxon>Fagales</taxon>
        <taxon>Fagaceae</taxon>
        <taxon>Quercus</taxon>
    </lineage>
</organism>
<feature type="signal peptide" evidence="4">
    <location>
        <begin position="1"/>
        <end position="22"/>
    </location>
</feature>
<reference evidence="6" key="2">
    <citation type="submission" date="2021-01" db="UniProtKB">
        <authorList>
            <consortium name="EnsemblPlants"/>
        </authorList>
    </citation>
    <scope>IDENTIFICATION</scope>
</reference>
<dbReference type="InterPro" id="IPR000617">
    <property type="entry name" value="Napin/2SS/CON"/>
</dbReference>
<sequence length="134" mass="15672">MAKLSAVAALLAALLLIVHATAYRRESDGSCSQQLQQKQFLNHCQMHLRLQCQSGRFDSNTSDESQHFQLCCRQLTQMDRGCRCDGLNMMMRELMREEQGQQEIQEMMQMAQNLPNQCNMKPRRCEMEMLSFRY</sequence>
<protein>
    <recommendedName>
        <fullName evidence="5">Bifunctional inhibitor/plant lipid transfer protein/seed storage helical domain-containing protein</fullName>
    </recommendedName>
</protein>
<dbReference type="EMBL" id="LRBV02000008">
    <property type="status" value="NOT_ANNOTATED_CDS"/>
    <property type="molecule type" value="Genomic_DNA"/>
</dbReference>
<dbReference type="EnsemblPlants" id="QL08p013066:mrna">
    <property type="protein sequence ID" value="QL08p013066:mrna:CDS:1"/>
    <property type="gene ID" value="QL08p013066"/>
</dbReference>
<dbReference type="PRINTS" id="PR00496">
    <property type="entry name" value="NAPIN"/>
</dbReference>
<dbReference type="FunCoup" id="A0A7N2R8V3">
    <property type="interactions" value="203"/>
</dbReference>
<proteinExistence type="inferred from homology"/>
<evidence type="ECO:0000313" key="6">
    <source>
        <dbReference type="EnsemblPlants" id="QL08p013066:mrna:CDS:1"/>
    </source>
</evidence>
<feature type="domain" description="Bifunctional inhibitor/plant lipid transfer protein/seed storage helical" evidence="5">
    <location>
        <begin position="31"/>
        <end position="125"/>
    </location>
</feature>
<evidence type="ECO:0000256" key="3">
    <source>
        <dbReference type="ARBA" id="ARBA00023157"/>
    </source>
</evidence>
<name>A0A7N2R8V3_QUELO</name>
<keyword evidence="3" id="KW-1015">Disulfide bond</keyword>
<dbReference type="AlphaFoldDB" id="A0A7N2R8V3"/>
<dbReference type="RefSeq" id="XP_030929347.1">
    <property type="nucleotide sequence ID" value="XM_031073487.1"/>
</dbReference>
<dbReference type="GO" id="GO:0045735">
    <property type="term" value="F:nutrient reservoir activity"/>
    <property type="evidence" value="ECO:0007669"/>
    <property type="project" value="InterPro"/>
</dbReference>
<dbReference type="GeneID" id="115955377"/>
<evidence type="ECO:0000256" key="2">
    <source>
        <dbReference type="ARBA" id="ARBA00022729"/>
    </source>
</evidence>
<keyword evidence="7" id="KW-1185">Reference proteome</keyword>
<dbReference type="InterPro" id="IPR036312">
    <property type="entry name" value="Bifun_inhib/LTP/seed_sf"/>
</dbReference>
<dbReference type="Pfam" id="PF00234">
    <property type="entry name" value="Tryp_alpha_amyl"/>
    <property type="match status" value="1"/>
</dbReference>
<evidence type="ECO:0000256" key="4">
    <source>
        <dbReference type="SAM" id="SignalP"/>
    </source>
</evidence>
<keyword evidence="2 4" id="KW-0732">Signal</keyword>
<evidence type="ECO:0000259" key="5">
    <source>
        <dbReference type="SMART" id="SM00499"/>
    </source>
</evidence>
<dbReference type="OMA" id="KPRRCEM"/>
<dbReference type="SMART" id="SM00499">
    <property type="entry name" value="AAI"/>
    <property type="match status" value="1"/>
</dbReference>
<dbReference type="InterPro" id="IPR016140">
    <property type="entry name" value="Bifunc_inhib/LTP/seed_store"/>
</dbReference>
<dbReference type="PANTHER" id="PTHR35496">
    <property type="entry name" value="2S SEED STORAGE PROTEIN 1-RELATED"/>
    <property type="match status" value="1"/>
</dbReference>
<comment type="similarity">
    <text evidence="1">Belongs to the 2S seed storage albumins family.</text>
</comment>
<feature type="chain" id="PRO_5029485290" description="Bifunctional inhibitor/plant lipid transfer protein/seed storage helical domain-containing protein" evidence="4">
    <location>
        <begin position="23"/>
        <end position="134"/>
    </location>
</feature>
<dbReference type="Proteomes" id="UP000594261">
    <property type="component" value="Chromosome 8"/>
</dbReference>
<evidence type="ECO:0000256" key="1">
    <source>
        <dbReference type="ARBA" id="ARBA00008262"/>
    </source>
</evidence>
<dbReference type="CDD" id="cd00261">
    <property type="entry name" value="AAI_SS"/>
    <property type="match status" value="1"/>
</dbReference>
<dbReference type="KEGG" id="qlo:115955377"/>
<dbReference type="SUPFAM" id="SSF47699">
    <property type="entry name" value="Bifunctional inhibitor/lipid-transfer protein/seed storage 2S albumin"/>
    <property type="match status" value="1"/>
</dbReference>
<dbReference type="Gramene" id="QL08p013066:mrna">
    <property type="protein sequence ID" value="QL08p013066:mrna:CDS:1"/>
    <property type="gene ID" value="QL08p013066"/>
</dbReference>
<dbReference type="Gene3D" id="1.10.110.10">
    <property type="entry name" value="Plant lipid-transfer and hydrophobic proteins"/>
    <property type="match status" value="1"/>
</dbReference>
<dbReference type="OrthoDB" id="1793048at2759"/>
<gene>
    <name evidence="6" type="primary">LOC115955377</name>
</gene>